<dbReference type="GO" id="GO:0004673">
    <property type="term" value="F:protein histidine kinase activity"/>
    <property type="evidence" value="ECO:0007669"/>
    <property type="project" value="UniProtKB-EC"/>
</dbReference>
<dbReference type="PROSITE" id="PS50109">
    <property type="entry name" value="HIS_KIN"/>
    <property type="match status" value="1"/>
</dbReference>
<evidence type="ECO:0000256" key="9">
    <source>
        <dbReference type="ARBA" id="ARBA00022737"/>
    </source>
</evidence>
<evidence type="ECO:0000256" key="8">
    <source>
        <dbReference type="ARBA" id="ARBA00022692"/>
    </source>
</evidence>
<dbReference type="Proteomes" id="UP001597075">
    <property type="component" value="Unassembled WGS sequence"/>
</dbReference>
<feature type="domain" description="PAC" evidence="15">
    <location>
        <begin position="86"/>
        <end position="138"/>
    </location>
</feature>
<dbReference type="SMART" id="SM00388">
    <property type="entry name" value="HisKA"/>
    <property type="match status" value="1"/>
</dbReference>
<evidence type="ECO:0000256" key="7">
    <source>
        <dbReference type="ARBA" id="ARBA00022679"/>
    </source>
</evidence>
<dbReference type="SMART" id="SM00091">
    <property type="entry name" value="PAS"/>
    <property type="match status" value="1"/>
</dbReference>
<evidence type="ECO:0000259" key="15">
    <source>
        <dbReference type="PROSITE" id="PS50113"/>
    </source>
</evidence>
<dbReference type="CDD" id="cd00075">
    <property type="entry name" value="HATPase"/>
    <property type="match status" value="1"/>
</dbReference>
<gene>
    <name evidence="16" type="ORF">ACFSBJ_09350</name>
</gene>
<dbReference type="EMBL" id="JBHUDL010000010">
    <property type="protein sequence ID" value="MFD1633936.1"/>
    <property type="molecule type" value="Genomic_DNA"/>
</dbReference>
<keyword evidence="17" id="KW-1185">Reference proteome</keyword>
<dbReference type="CDD" id="cd00082">
    <property type="entry name" value="HisKA"/>
    <property type="match status" value="1"/>
</dbReference>
<protein>
    <recommendedName>
        <fullName evidence="3">histidine kinase</fullName>
        <ecNumber evidence="3">2.7.13.3</ecNumber>
    </recommendedName>
</protein>
<dbReference type="SMART" id="SM00387">
    <property type="entry name" value="HATPase_c"/>
    <property type="match status" value="1"/>
</dbReference>
<accession>A0ABD6D0Y2</accession>
<dbReference type="AlphaFoldDB" id="A0ABD6D0Y2"/>
<dbReference type="InterPro" id="IPR003661">
    <property type="entry name" value="HisK_dim/P_dom"/>
</dbReference>
<dbReference type="InterPro" id="IPR000014">
    <property type="entry name" value="PAS"/>
</dbReference>
<keyword evidence="13" id="KW-0472">Membrane</keyword>
<dbReference type="PANTHER" id="PTHR43304:SF1">
    <property type="entry name" value="PAC DOMAIN-CONTAINING PROTEIN"/>
    <property type="match status" value="1"/>
</dbReference>
<dbReference type="SUPFAM" id="SSF55874">
    <property type="entry name" value="ATPase domain of HSP90 chaperone/DNA topoisomerase II/histidine kinase"/>
    <property type="match status" value="1"/>
</dbReference>
<keyword evidence="6" id="KW-0597">Phosphoprotein</keyword>
<dbReference type="InterPro" id="IPR004358">
    <property type="entry name" value="Sig_transdc_His_kin-like_C"/>
</dbReference>
<dbReference type="InterPro" id="IPR036890">
    <property type="entry name" value="HATPase_C_sf"/>
</dbReference>
<dbReference type="InterPro" id="IPR036097">
    <property type="entry name" value="HisK_dim/P_sf"/>
</dbReference>
<reference evidence="16 17" key="1">
    <citation type="journal article" date="2019" name="Int. J. Syst. Evol. Microbiol.">
        <title>The Global Catalogue of Microorganisms (GCM) 10K type strain sequencing project: providing services to taxonomists for standard genome sequencing and annotation.</title>
        <authorList>
            <consortium name="The Broad Institute Genomics Platform"/>
            <consortium name="The Broad Institute Genome Sequencing Center for Infectious Disease"/>
            <person name="Wu L."/>
            <person name="Ma J."/>
        </authorList>
    </citation>
    <scope>NUCLEOTIDE SEQUENCE [LARGE SCALE GENOMIC DNA]</scope>
    <source>
        <strain evidence="16 17">CGMCC 1.10594</strain>
    </source>
</reference>
<dbReference type="Gene3D" id="3.30.450.20">
    <property type="entry name" value="PAS domain"/>
    <property type="match status" value="1"/>
</dbReference>
<dbReference type="SUPFAM" id="SSF47384">
    <property type="entry name" value="Homodimeric domain of signal transducing histidine kinase"/>
    <property type="match status" value="1"/>
</dbReference>
<dbReference type="RefSeq" id="WP_256404201.1">
    <property type="nucleotide sequence ID" value="NZ_CP187151.1"/>
</dbReference>
<comment type="subcellular location">
    <subcellularLocation>
        <location evidence="2">Cell inner membrane</location>
        <topology evidence="2">Multi-pass membrane protein</topology>
    </subcellularLocation>
</comment>
<evidence type="ECO:0000256" key="11">
    <source>
        <dbReference type="ARBA" id="ARBA00022777"/>
    </source>
</evidence>
<keyword evidence="11" id="KW-0418">Kinase</keyword>
<evidence type="ECO:0000256" key="12">
    <source>
        <dbReference type="ARBA" id="ARBA00022989"/>
    </source>
</evidence>
<evidence type="ECO:0000256" key="5">
    <source>
        <dbReference type="ARBA" id="ARBA00022519"/>
    </source>
</evidence>
<comment type="catalytic activity">
    <reaction evidence="1">
        <text>ATP + protein L-histidine = ADP + protein N-phospho-L-histidine.</text>
        <dbReference type="EC" id="2.7.13.3"/>
    </reaction>
</comment>
<keyword evidence="7" id="KW-0808">Transferase</keyword>
<dbReference type="EC" id="2.7.13.3" evidence="3"/>
<dbReference type="Pfam" id="PF08447">
    <property type="entry name" value="PAS_3"/>
    <property type="match status" value="1"/>
</dbReference>
<dbReference type="InterPro" id="IPR001610">
    <property type="entry name" value="PAC"/>
</dbReference>
<sequence length="351" mass="38764">MGGSSLGNQHNFRTLFDQLDGVALWTATEPGTFEYVSDGFEDIWELPPDAVRDDVSRLLEAVHPDDRAQVRANIEGSERGQGLQDRSYEGRVVRPDGSIRWVLTQQEVLRDSEGEVSEVVGVCTDITEQKRREEELEMLNRIVRHDIRNDLSVMVGWAEALEDHVDDEAQDHLEKILNSGRHVIELTKIARDYAETVVSEEVATTEPTPIRDVLETELSLRRESFPEAEFVVHGPLPDVEVPANGMLGSVFRNLLNNAVQHNDADTPVVDVSCELDDGAVAVRIADNGPGIPDEHKEVVFGKGEKGLGSPGTGIGLYLVHTLVDQYGGEVWAEDNDPTGAVFVVELPEVTE</sequence>
<dbReference type="InterPro" id="IPR000700">
    <property type="entry name" value="PAS-assoc_C"/>
</dbReference>
<name>A0ABD6D0Y2_9EURY</name>
<evidence type="ECO:0000256" key="2">
    <source>
        <dbReference type="ARBA" id="ARBA00004429"/>
    </source>
</evidence>
<evidence type="ECO:0000256" key="6">
    <source>
        <dbReference type="ARBA" id="ARBA00022553"/>
    </source>
</evidence>
<keyword evidence="4" id="KW-1003">Cell membrane</keyword>
<keyword evidence="8" id="KW-0812">Transmembrane</keyword>
<keyword evidence="16" id="KW-0067">ATP-binding</keyword>
<evidence type="ECO:0000256" key="3">
    <source>
        <dbReference type="ARBA" id="ARBA00012438"/>
    </source>
</evidence>
<dbReference type="GO" id="GO:0005886">
    <property type="term" value="C:plasma membrane"/>
    <property type="evidence" value="ECO:0007669"/>
    <property type="project" value="UniProtKB-SubCell"/>
</dbReference>
<proteinExistence type="predicted"/>
<keyword evidence="10" id="KW-0547">Nucleotide-binding</keyword>
<comment type="caution">
    <text evidence="16">The sequence shown here is derived from an EMBL/GenBank/DDBJ whole genome shotgun (WGS) entry which is preliminary data.</text>
</comment>
<evidence type="ECO:0000259" key="14">
    <source>
        <dbReference type="PROSITE" id="PS50109"/>
    </source>
</evidence>
<evidence type="ECO:0000313" key="17">
    <source>
        <dbReference type="Proteomes" id="UP001597075"/>
    </source>
</evidence>
<organism evidence="16 17">
    <name type="scientific">Haloplanus ruber</name>
    <dbReference type="NCBI Taxonomy" id="869892"/>
    <lineage>
        <taxon>Archaea</taxon>
        <taxon>Methanobacteriati</taxon>
        <taxon>Methanobacteriota</taxon>
        <taxon>Stenosarchaea group</taxon>
        <taxon>Halobacteria</taxon>
        <taxon>Halobacteriales</taxon>
        <taxon>Haloferacaceae</taxon>
        <taxon>Haloplanus</taxon>
    </lineage>
</organism>
<evidence type="ECO:0000256" key="4">
    <source>
        <dbReference type="ARBA" id="ARBA00022475"/>
    </source>
</evidence>
<dbReference type="GO" id="GO:0005524">
    <property type="term" value="F:ATP binding"/>
    <property type="evidence" value="ECO:0007669"/>
    <property type="project" value="UniProtKB-KW"/>
</dbReference>
<evidence type="ECO:0000256" key="10">
    <source>
        <dbReference type="ARBA" id="ARBA00022741"/>
    </source>
</evidence>
<evidence type="ECO:0000256" key="1">
    <source>
        <dbReference type="ARBA" id="ARBA00000085"/>
    </source>
</evidence>
<evidence type="ECO:0000313" key="16">
    <source>
        <dbReference type="EMBL" id="MFD1633936.1"/>
    </source>
</evidence>
<dbReference type="Gene3D" id="3.30.565.10">
    <property type="entry name" value="Histidine kinase-like ATPase, C-terminal domain"/>
    <property type="match status" value="1"/>
</dbReference>
<dbReference type="PRINTS" id="PR00344">
    <property type="entry name" value="BCTRLSENSOR"/>
</dbReference>
<feature type="domain" description="Histidine kinase" evidence="14">
    <location>
        <begin position="142"/>
        <end position="350"/>
    </location>
</feature>
<dbReference type="PROSITE" id="PS50113">
    <property type="entry name" value="PAC"/>
    <property type="match status" value="1"/>
</dbReference>
<keyword evidence="12" id="KW-1133">Transmembrane helix</keyword>
<dbReference type="NCBIfam" id="TIGR00229">
    <property type="entry name" value="sensory_box"/>
    <property type="match status" value="1"/>
</dbReference>
<dbReference type="Gene3D" id="1.10.287.130">
    <property type="match status" value="1"/>
</dbReference>
<evidence type="ECO:0000256" key="13">
    <source>
        <dbReference type="ARBA" id="ARBA00023136"/>
    </source>
</evidence>
<keyword evidence="5" id="KW-0997">Cell inner membrane</keyword>
<dbReference type="CDD" id="cd00130">
    <property type="entry name" value="PAS"/>
    <property type="match status" value="1"/>
</dbReference>
<dbReference type="Pfam" id="PF00512">
    <property type="entry name" value="HisKA"/>
    <property type="match status" value="1"/>
</dbReference>
<dbReference type="FunFam" id="2.10.70.100:FF:000001">
    <property type="entry name" value="Sensory transduction histidine kinase"/>
    <property type="match status" value="1"/>
</dbReference>
<dbReference type="InterPro" id="IPR005467">
    <property type="entry name" value="His_kinase_dom"/>
</dbReference>
<dbReference type="InterPro" id="IPR003594">
    <property type="entry name" value="HATPase_dom"/>
</dbReference>
<dbReference type="SMART" id="SM00086">
    <property type="entry name" value="PAC"/>
    <property type="match status" value="1"/>
</dbReference>
<keyword evidence="9" id="KW-0677">Repeat</keyword>
<dbReference type="PANTHER" id="PTHR43304">
    <property type="entry name" value="PHYTOCHROME-LIKE PROTEIN CPH1"/>
    <property type="match status" value="1"/>
</dbReference>
<dbReference type="SUPFAM" id="SSF55785">
    <property type="entry name" value="PYP-like sensor domain (PAS domain)"/>
    <property type="match status" value="1"/>
</dbReference>
<dbReference type="InterPro" id="IPR035965">
    <property type="entry name" value="PAS-like_dom_sf"/>
</dbReference>
<dbReference type="Pfam" id="PF02518">
    <property type="entry name" value="HATPase_c"/>
    <property type="match status" value="1"/>
</dbReference>
<dbReference type="InterPro" id="IPR013655">
    <property type="entry name" value="PAS_fold_3"/>
</dbReference>
<dbReference type="InterPro" id="IPR052162">
    <property type="entry name" value="Sensor_kinase/Photoreceptor"/>
</dbReference>